<dbReference type="Pfam" id="PF03478">
    <property type="entry name" value="Beta-prop_KIB1-4"/>
    <property type="match status" value="1"/>
</dbReference>
<evidence type="ECO:0000313" key="2">
    <source>
        <dbReference type="EMBL" id="GEZ74254.1"/>
    </source>
</evidence>
<accession>A0A699IKR7</accession>
<dbReference type="PANTHER" id="PTHR40891">
    <property type="entry name" value="DUF295 DOMAIN-CONTAINING PROTEIN"/>
    <property type="match status" value="1"/>
</dbReference>
<dbReference type="InterPro" id="IPR005174">
    <property type="entry name" value="KIB1-4_b-propeller"/>
</dbReference>
<dbReference type="PANTHER" id="PTHR40891:SF1">
    <property type="entry name" value="DUF295 DOMAIN-CONTAINING PROTEIN"/>
    <property type="match status" value="1"/>
</dbReference>
<feature type="domain" description="KIB1-4 beta-propeller" evidence="1">
    <location>
        <begin position="52"/>
        <end position="226"/>
    </location>
</feature>
<dbReference type="EMBL" id="BKCJ010317564">
    <property type="protein sequence ID" value="GEZ74254.1"/>
    <property type="molecule type" value="Genomic_DNA"/>
</dbReference>
<protein>
    <recommendedName>
        <fullName evidence="1">KIB1-4 beta-propeller domain-containing protein</fullName>
    </recommendedName>
</protein>
<dbReference type="AlphaFoldDB" id="A0A699IKR7"/>
<gene>
    <name evidence="2" type="ORF">Tci_546227</name>
</gene>
<feature type="non-terminal residue" evidence="2">
    <location>
        <position position="234"/>
    </location>
</feature>
<sequence length="234" mass="26659">MGDRCELHHFSALVQKKHVTYQATISQSNKFLVHKTLTSMSGDGNIGALDKAPPDAQCSVLLLAKTNESTFVYCHLDGKRKKFRWTEMSYAKQLKRLSFTAELLRNLTYCNDKIYALSTDGASTSLVIQVDIMVKRREVITLMLFSECLPHPSYRCWCGGDIKFYLKGSCAELSYIIYYENESMNTPADVHLYKLDMASIKWEEMDDLKDANLFLDLSRDQSVSYSRVIASELG</sequence>
<name>A0A699IKR7_TANCI</name>
<evidence type="ECO:0000259" key="1">
    <source>
        <dbReference type="Pfam" id="PF03478"/>
    </source>
</evidence>
<comment type="caution">
    <text evidence="2">The sequence shown here is derived from an EMBL/GenBank/DDBJ whole genome shotgun (WGS) entry which is preliminary data.</text>
</comment>
<organism evidence="2">
    <name type="scientific">Tanacetum cinerariifolium</name>
    <name type="common">Dalmatian daisy</name>
    <name type="synonym">Chrysanthemum cinerariifolium</name>
    <dbReference type="NCBI Taxonomy" id="118510"/>
    <lineage>
        <taxon>Eukaryota</taxon>
        <taxon>Viridiplantae</taxon>
        <taxon>Streptophyta</taxon>
        <taxon>Embryophyta</taxon>
        <taxon>Tracheophyta</taxon>
        <taxon>Spermatophyta</taxon>
        <taxon>Magnoliopsida</taxon>
        <taxon>eudicotyledons</taxon>
        <taxon>Gunneridae</taxon>
        <taxon>Pentapetalae</taxon>
        <taxon>asterids</taxon>
        <taxon>campanulids</taxon>
        <taxon>Asterales</taxon>
        <taxon>Asteraceae</taxon>
        <taxon>Asteroideae</taxon>
        <taxon>Anthemideae</taxon>
        <taxon>Anthemidinae</taxon>
        <taxon>Tanacetum</taxon>
    </lineage>
</organism>
<proteinExistence type="predicted"/>
<reference evidence="2" key="1">
    <citation type="journal article" date="2019" name="Sci. Rep.">
        <title>Draft genome of Tanacetum cinerariifolium, the natural source of mosquito coil.</title>
        <authorList>
            <person name="Yamashiro T."/>
            <person name="Shiraishi A."/>
            <person name="Satake H."/>
            <person name="Nakayama K."/>
        </authorList>
    </citation>
    <scope>NUCLEOTIDE SEQUENCE</scope>
</reference>